<feature type="compositionally biased region" description="Polar residues" evidence="1">
    <location>
        <begin position="138"/>
        <end position="154"/>
    </location>
</feature>
<dbReference type="InterPro" id="IPR036397">
    <property type="entry name" value="RNaseH_sf"/>
</dbReference>
<protein>
    <submittedName>
        <fullName evidence="2">Uncharacterized protein</fullName>
    </submittedName>
</protein>
<evidence type="ECO:0000313" key="3">
    <source>
        <dbReference type="Proteomes" id="UP000037442"/>
    </source>
</evidence>
<organism evidence="2 3">
    <name type="scientific">Comamonas testosteroni</name>
    <name type="common">Pseudomonas testosteroni</name>
    <dbReference type="NCBI Taxonomy" id="285"/>
    <lineage>
        <taxon>Bacteria</taxon>
        <taxon>Pseudomonadati</taxon>
        <taxon>Pseudomonadota</taxon>
        <taxon>Betaproteobacteria</taxon>
        <taxon>Burkholderiales</taxon>
        <taxon>Comamonadaceae</taxon>
        <taxon>Comamonas</taxon>
    </lineage>
</organism>
<dbReference type="RefSeq" id="WP_053282261.1">
    <property type="nucleotide sequence ID" value="NZ_JNVD01000010.1"/>
</dbReference>
<evidence type="ECO:0000256" key="1">
    <source>
        <dbReference type="SAM" id="MobiDB-lite"/>
    </source>
</evidence>
<dbReference type="AlphaFoldDB" id="A0A0L7MYJ0"/>
<dbReference type="Gene3D" id="3.30.420.10">
    <property type="entry name" value="Ribonuclease H-like superfamily/Ribonuclease H"/>
    <property type="match status" value="1"/>
</dbReference>
<dbReference type="Proteomes" id="UP000037442">
    <property type="component" value="Unassembled WGS sequence"/>
</dbReference>
<name>A0A0L7MYJ0_COMTE</name>
<dbReference type="GO" id="GO:0003676">
    <property type="term" value="F:nucleic acid binding"/>
    <property type="evidence" value="ECO:0007669"/>
    <property type="project" value="InterPro"/>
</dbReference>
<comment type="caution">
    <text evidence="2">The sequence shown here is derived from an EMBL/GenBank/DDBJ whole genome shotgun (WGS) entry which is preliminary data.</text>
</comment>
<dbReference type="EMBL" id="JNVD01000010">
    <property type="protein sequence ID" value="KOC27029.1"/>
    <property type="molecule type" value="Genomic_DNA"/>
</dbReference>
<feature type="region of interest" description="Disordered" evidence="1">
    <location>
        <begin position="133"/>
        <end position="160"/>
    </location>
</feature>
<feature type="region of interest" description="Disordered" evidence="1">
    <location>
        <begin position="627"/>
        <end position="646"/>
    </location>
</feature>
<proteinExistence type="predicted"/>
<reference evidence="3" key="1">
    <citation type="submission" date="2014-06" db="EMBL/GenBank/DDBJ databases">
        <title>Draft genome sequence of C. testosteroni WDL7.</title>
        <authorList>
            <person name="Wu Y."/>
            <person name="Seshan H."/>
            <person name="Arumugam K."/>
        </authorList>
    </citation>
    <scope>NUCLEOTIDE SEQUENCE [LARGE SCALE GENOMIC DNA]</scope>
    <source>
        <strain evidence="3">WDL7</strain>
    </source>
</reference>
<sequence>MLFANDIFTLDGLRYRLLSASPAINTAWCIHLDSALAWPVHMDYHLIQDLPRQADENPLRANVSPARLARCNQAYQRLKKLLDSAGDALFEPRSRNHAIETLAIAEHCSPRTLQKDLRRYWMRGQTNLALLPDFQKCGSPQSESTPLKGTTSTGRRGRHSKRYETFQIGPEDAVKLRAVIESDYLKDSRHTIADAYLTLIQKHYQFQDGNQQSFVNPPGERPSLRQFSYFLKNNYNIETRLRSRHGDSDYEREHRKKVGTILADCLGVGHFYEIDSTIGDIYLVSSLDPHKIIGKPTIYLIIDRKSRLIVGFYFGLENASWVGAMQAISSISEDKRGLCERYGVVYNEADWPAHQVFPSSFLADRGDMIAFDSSNIVSGIHSTVINLPARRPDYKPVVECSFRQTHHTLHATAPAYDPPANATRRQGKRYDKDACLTTTDFGNLMLNAIICHNRRSIKGYDLSPNELMDDVTPTPIELWNHGVLTRSGRLRTYGADFVQRALLPRAKGVVTEHGIEFKGCFYSCAEAINQKWFEHARRKRSNAEVSFDPRLVDSILVCLTGSPQEPFVATLTTRSQAYTGMSFDEVAFYAKLKRAVECKTAESRLQNSMDYRTATDPVIAAAKKKLKAAGGGGSRRHRRADTKAQRELERTIERQELAHIQDASPMAQSPPAQATDSKLVVFTEAKPTQTTADRFAEIRRQMLATG</sequence>
<gene>
    <name evidence="2" type="ORF">GL58_00315</name>
</gene>
<evidence type="ECO:0000313" key="2">
    <source>
        <dbReference type="EMBL" id="KOC27029.1"/>
    </source>
</evidence>
<dbReference type="PATRIC" id="fig|285.49.peg.67"/>
<accession>A0A0L7MYJ0</accession>